<feature type="site" description="Transition state stabilizer" evidence="5">
    <location>
        <position position="151"/>
    </location>
</feature>
<dbReference type="InterPro" id="IPR003094">
    <property type="entry name" value="6Pfruct_kin"/>
</dbReference>
<keyword evidence="1" id="KW-0324">Glycolysis</keyword>
<dbReference type="GO" id="GO:0005737">
    <property type="term" value="C:cytoplasm"/>
    <property type="evidence" value="ECO:0007669"/>
    <property type="project" value="TreeGrafter"/>
</dbReference>
<dbReference type="PROSITE" id="PS00175">
    <property type="entry name" value="PG_MUTASE"/>
    <property type="match status" value="1"/>
</dbReference>
<dbReference type="PANTHER" id="PTHR48100:SF1">
    <property type="entry name" value="HISTIDINE PHOSPHATASE FAMILY PROTEIN-RELATED"/>
    <property type="match status" value="1"/>
</dbReference>
<evidence type="ECO:0000256" key="3">
    <source>
        <dbReference type="PIRSR" id="PIRSR613078-1"/>
    </source>
</evidence>
<name>A0A0F5PM51_9THEO</name>
<dbReference type="InterPro" id="IPR013078">
    <property type="entry name" value="His_Pase_superF_clade-1"/>
</dbReference>
<dbReference type="Pfam" id="PF00300">
    <property type="entry name" value="His_Phos_1"/>
    <property type="match status" value="1"/>
</dbReference>
<feature type="active site" description="Proton donor/acceptor" evidence="3">
    <location>
        <position position="83"/>
    </location>
</feature>
<dbReference type="GO" id="GO:0006003">
    <property type="term" value="P:fructose 2,6-bisphosphate metabolic process"/>
    <property type="evidence" value="ECO:0007669"/>
    <property type="project" value="InterPro"/>
</dbReference>
<reference evidence="6 7" key="1">
    <citation type="submission" date="2008-07" db="EMBL/GenBank/DDBJ databases">
        <authorList>
            <person name="Gonzalez J."/>
            <person name="Sokolova T."/>
            <person name="Ferriera S."/>
            <person name="Johnson J."/>
            <person name="Kravitz S."/>
            <person name="Beeson K."/>
            <person name="Sutton G."/>
            <person name="Rogers Y.-H."/>
            <person name="Friedman R."/>
            <person name="Frazier M."/>
            <person name="Venter J.C."/>
        </authorList>
    </citation>
    <scope>NUCLEOTIDE SEQUENCE [LARGE SCALE GENOMIC DNA]</scope>
    <source>
        <strain evidence="6 7">DSM 12653</strain>
    </source>
</reference>
<dbReference type="SUPFAM" id="SSF53254">
    <property type="entry name" value="Phosphoglycerate mutase-like"/>
    <property type="match status" value="1"/>
</dbReference>
<dbReference type="Gene3D" id="3.40.50.1240">
    <property type="entry name" value="Phosphoglycerate mutase-like"/>
    <property type="match status" value="1"/>
</dbReference>
<organism evidence="6 7">
    <name type="scientific">Caldanaerobacter subterraneus subsp. pacificus DSM 12653</name>
    <dbReference type="NCBI Taxonomy" id="391606"/>
    <lineage>
        <taxon>Bacteria</taxon>
        <taxon>Bacillati</taxon>
        <taxon>Bacillota</taxon>
        <taxon>Clostridia</taxon>
        <taxon>Thermoanaerobacterales</taxon>
        <taxon>Thermoanaerobacteraceae</taxon>
        <taxon>Caldanaerobacter</taxon>
    </lineage>
</organism>
<feature type="binding site" evidence="4">
    <location>
        <position position="59"/>
    </location>
    <ligand>
        <name>substrate</name>
    </ligand>
</feature>
<reference evidence="7" key="3">
    <citation type="submission" date="2015-02" db="EMBL/GenBank/DDBJ databases">
        <title>Genome analysis of three genomes within the thermophilic hydrogenogenic bacterial species Caldanaerobacter subterraneus.</title>
        <authorList>
            <person name="Sant'Anna F.H."/>
            <person name="Lebedinsky A."/>
            <person name="Sokolova T."/>
            <person name="Robb F.T."/>
            <person name="Gonzalez J.M."/>
        </authorList>
    </citation>
    <scope>NUCLEOTIDE SEQUENCE [LARGE SCALE GENOMIC DNA]</scope>
    <source>
        <strain evidence="7">DSM 12653</strain>
    </source>
</reference>
<evidence type="ECO:0000256" key="2">
    <source>
        <dbReference type="ARBA" id="ARBA00023235"/>
    </source>
</evidence>
<dbReference type="PANTHER" id="PTHR48100">
    <property type="entry name" value="BROAD-SPECIFICITY PHOSPHATASE YOR283W-RELATED"/>
    <property type="match status" value="1"/>
</dbReference>
<dbReference type="GO" id="GO:0005524">
    <property type="term" value="F:ATP binding"/>
    <property type="evidence" value="ECO:0007669"/>
    <property type="project" value="InterPro"/>
</dbReference>
<dbReference type="InterPro" id="IPR050275">
    <property type="entry name" value="PGM_Phosphatase"/>
</dbReference>
<comment type="caution">
    <text evidence="6">The sequence shown here is derived from an EMBL/GenBank/DDBJ whole genome shotgun (WGS) entry which is preliminary data.</text>
</comment>
<reference evidence="6 7" key="2">
    <citation type="journal article" date="2015" name="BMC Genomics">
        <title>Analysis of three genomes within the thermophilic bacterial species Caldanaerobacter subterraneus with a focus on carbon monoxide dehydrogenase evolution and hydrolase diversity.</title>
        <authorList>
            <person name="Sant'Anna F.H."/>
            <person name="Lebedinsky A.V."/>
            <person name="Sokolova T.G."/>
            <person name="Robb F.T."/>
            <person name="Gonzalez J.M."/>
        </authorList>
    </citation>
    <scope>NUCLEOTIDE SEQUENCE [LARGE SCALE GENOMIC DNA]</scope>
    <source>
        <strain evidence="6 7">DSM 12653</strain>
    </source>
</reference>
<evidence type="ECO:0000313" key="6">
    <source>
        <dbReference type="EMBL" id="KKC29670.1"/>
    </source>
</evidence>
<dbReference type="CDD" id="cd07067">
    <property type="entry name" value="HP_PGM_like"/>
    <property type="match status" value="1"/>
</dbReference>
<gene>
    <name evidence="6" type="ORF">CDSM653_01264</name>
</gene>
<proteinExistence type="predicted"/>
<feature type="active site" description="Tele-phosphohistidine intermediate" evidence="3">
    <location>
        <position position="10"/>
    </location>
</feature>
<evidence type="ECO:0000256" key="1">
    <source>
        <dbReference type="ARBA" id="ARBA00023152"/>
    </source>
</evidence>
<dbReference type="Proteomes" id="UP000010146">
    <property type="component" value="Unassembled WGS sequence"/>
</dbReference>
<dbReference type="EMBL" id="ABXP02000074">
    <property type="protein sequence ID" value="KKC29670.1"/>
    <property type="molecule type" value="Genomic_DNA"/>
</dbReference>
<feature type="binding site" evidence="4">
    <location>
        <begin position="9"/>
        <end position="16"/>
    </location>
    <ligand>
        <name>substrate</name>
    </ligand>
</feature>
<dbReference type="InterPro" id="IPR029033">
    <property type="entry name" value="His_PPase_superfam"/>
</dbReference>
<dbReference type="PRINTS" id="PR00991">
    <property type="entry name" value="6PFRUCTKNASE"/>
</dbReference>
<dbReference type="RefSeq" id="WP_011025641.1">
    <property type="nucleotide sequence ID" value="NZ_ABXP02000074.1"/>
</dbReference>
<dbReference type="GO" id="GO:0016791">
    <property type="term" value="F:phosphatase activity"/>
    <property type="evidence" value="ECO:0007669"/>
    <property type="project" value="TreeGrafter"/>
</dbReference>
<dbReference type="InterPro" id="IPR001345">
    <property type="entry name" value="PG/BPGM_mutase_AS"/>
</dbReference>
<protein>
    <submittedName>
        <fullName evidence="6">Phosphoglycerate mutase/fructose-2,6-bisphosphatase</fullName>
    </submittedName>
</protein>
<dbReference type="AlphaFoldDB" id="A0A0F5PM51"/>
<evidence type="ECO:0000256" key="5">
    <source>
        <dbReference type="PIRSR" id="PIRSR613078-3"/>
    </source>
</evidence>
<evidence type="ECO:0000313" key="7">
    <source>
        <dbReference type="Proteomes" id="UP000010146"/>
    </source>
</evidence>
<keyword evidence="2" id="KW-0413">Isomerase</keyword>
<dbReference type="SMART" id="SM00855">
    <property type="entry name" value="PGAM"/>
    <property type="match status" value="1"/>
</dbReference>
<accession>A0A0F5PM51</accession>
<sequence>MVTRLYIARHGQSKWNLESRMQGMKDIELTQLGLEQAELLAKRLKGENIDCIYSSDLKRAYTTAEIISKEINAPIVKIEEFREMSFGVWEGLTAKEIEENYQELYDLWKTDPRHVLIENAETLKEVQKRMLTKTKEIVEENWGKNILIVSHGTSIKALILGLLEIDLSFYPSFRMDNASLSIIDIKENKKAVLVLYNDTCHLGERK</sequence>
<evidence type="ECO:0000256" key="4">
    <source>
        <dbReference type="PIRSR" id="PIRSR613078-2"/>
    </source>
</evidence>